<dbReference type="PANTHER" id="PTHR40112:SF1">
    <property type="entry name" value="H2HPP ISOMERASE"/>
    <property type="match status" value="1"/>
</dbReference>
<dbReference type="RefSeq" id="WP_378973788.1">
    <property type="nucleotide sequence ID" value="NZ_JBHTBJ010000025.1"/>
</dbReference>
<dbReference type="InterPro" id="IPR011051">
    <property type="entry name" value="RmlC_Cupin_sf"/>
</dbReference>
<dbReference type="Proteomes" id="UP001596548">
    <property type="component" value="Unassembled WGS sequence"/>
</dbReference>
<proteinExistence type="predicted"/>
<dbReference type="InterPro" id="IPR014710">
    <property type="entry name" value="RmlC-like_jellyroll"/>
</dbReference>
<dbReference type="SUPFAM" id="SSF51182">
    <property type="entry name" value="RmlC-like cupins"/>
    <property type="match status" value="1"/>
</dbReference>
<dbReference type="Gene3D" id="2.60.120.10">
    <property type="entry name" value="Jelly Rolls"/>
    <property type="match status" value="1"/>
</dbReference>
<evidence type="ECO:0000313" key="2">
    <source>
        <dbReference type="EMBL" id="MFC7277769.1"/>
    </source>
</evidence>
<dbReference type="Pfam" id="PF07883">
    <property type="entry name" value="Cupin_2"/>
    <property type="match status" value="1"/>
</dbReference>
<keyword evidence="3" id="KW-1185">Reference proteome</keyword>
<name>A0ABW2I0N9_9ACTN</name>
<reference evidence="3" key="1">
    <citation type="journal article" date="2019" name="Int. J. Syst. Evol. Microbiol.">
        <title>The Global Catalogue of Microorganisms (GCM) 10K type strain sequencing project: providing services to taxonomists for standard genome sequencing and annotation.</title>
        <authorList>
            <consortium name="The Broad Institute Genomics Platform"/>
            <consortium name="The Broad Institute Genome Sequencing Center for Infectious Disease"/>
            <person name="Wu L."/>
            <person name="Ma J."/>
        </authorList>
    </citation>
    <scope>NUCLEOTIDE SEQUENCE [LARGE SCALE GENOMIC DNA]</scope>
    <source>
        <strain evidence="3">XZYJT-10</strain>
    </source>
</reference>
<feature type="domain" description="Cupin type-2" evidence="1">
    <location>
        <begin position="43"/>
        <end position="108"/>
    </location>
</feature>
<gene>
    <name evidence="2" type="ORF">ACFQS1_27595</name>
</gene>
<dbReference type="InterPro" id="IPR052535">
    <property type="entry name" value="Bacilysin_H2HPP_isomerase"/>
</dbReference>
<accession>A0ABW2I0N9</accession>
<comment type="caution">
    <text evidence="2">The sequence shown here is derived from an EMBL/GenBank/DDBJ whole genome shotgun (WGS) entry which is preliminary data.</text>
</comment>
<organism evidence="2 3">
    <name type="scientific">Paractinoplanes rhizophilus</name>
    <dbReference type="NCBI Taxonomy" id="1416877"/>
    <lineage>
        <taxon>Bacteria</taxon>
        <taxon>Bacillati</taxon>
        <taxon>Actinomycetota</taxon>
        <taxon>Actinomycetes</taxon>
        <taxon>Micromonosporales</taxon>
        <taxon>Micromonosporaceae</taxon>
        <taxon>Paractinoplanes</taxon>
    </lineage>
</organism>
<dbReference type="InterPro" id="IPR013096">
    <property type="entry name" value="Cupin_2"/>
</dbReference>
<evidence type="ECO:0000259" key="1">
    <source>
        <dbReference type="Pfam" id="PF07883"/>
    </source>
</evidence>
<dbReference type="PANTHER" id="PTHR40112">
    <property type="entry name" value="H2HPP ISOMERASE"/>
    <property type="match status" value="1"/>
</dbReference>
<dbReference type="EMBL" id="JBHTBJ010000025">
    <property type="protein sequence ID" value="MFC7277769.1"/>
    <property type="molecule type" value="Genomic_DNA"/>
</dbReference>
<evidence type="ECO:0000313" key="3">
    <source>
        <dbReference type="Proteomes" id="UP001596548"/>
    </source>
</evidence>
<sequence>MTGSVTRSTDAELIRIDRVEGRPLSAPAEIRVLAEHDRMLMVEVTMPPGAGSPRHVHDHESVGYVVRGRVRAVIGGVTSELSAGDGFLHPPDVPHEMLALDEGAVWLEIKSPPRRTW</sequence>
<protein>
    <submittedName>
        <fullName evidence="2">Cupin domain-containing protein</fullName>
    </submittedName>
</protein>